<feature type="region of interest" description="Disordered" evidence="1">
    <location>
        <begin position="681"/>
        <end position="717"/>
    </location>
</feature>
<evidence type="ECO:0000313" key="6">
    <source>
        <dbReference type="RefSeq" id="XP_052739155.1"/>
    </source>
</evidence>
<evidence type="ECO:0000259" key="4">
    <source>
        <dbReference type="Pfam" id="PF01757"/>
    </source>
</evidence>
<evidence type="ECO:0000256" key="1">
    <source>
        <dbReference type="SAM" id="MobiDB-lite"/>
    </source>
</evidence>
<reference evidence="6" key="1">
    <citation type="submission" date="2025-08" db="UniProtKB">
        <authorList>
            <consortium name="RefSeq"/>
        </authorList>
    </citation>
    <scope>IDENTIFICATION</scope>
</reference>
<feature type="transmembrane region" description="Helical" evidence="2">
    <location>
        <begin position="598"/>
        <end position="621"/>
    </location>
</feature>
<evidence type="ECO:0000256" key="3">
    <source>
        <dbReference type="SAM" id="SignalP"/>
    </source>
</evidence>
<feature type="chain" id="PRO_5046967734" evidence="3">
    <location>
        <begin position="19"/>
        <end position="717"/>
    </location>
</feature>
<dbReference type="RefSeq" id="XP_052739155.1">
    <property type="nucleotide sequence ID" value="XM_052883195.1"/>
</dbReference>
<accession>A0ABM3LJA3</accession>
<dbReference type="GeneID" id="112048633"/>
<proteinExistence type="predicted"/>
<feature type="transmembrane region" description="Helical" evidence="2">
    <location>
        <begin position="420"/>
        <end position="442"/>
    </location>
</feature>
<dbReference type="PANTHER" id="PTHR11161:SF22">
    <property type="entry name" value="ACYLTRANSFERASE 3 DOMAIN-CONTAINING PROTEIN-RELATED"/>
    <property type="match status" value="1"/>
</dbReference>
<dbReference type="InterPro" id="IPR052728">
    <property type="entry name" value="O2_lipid_transport_reg"/>
</dbReference>
<dbReference type="Proteomes" id="UP001652582">
    <property type="component" value="Chromosome 8"/>
</dbReference>
<keyword evidence="5" id="KW-1185">Reference proteome</keyword>
<feature type="transmembrane region" description="Helical" evidence="2">
    <location>
        <begin position="319"/>
        <end position="339"/>
    </location>
</feature>
<feature type="transmembrane region" description="Helical" evidence="2">
    <location>
        <begin position="641"/>
        <end position="662"/>
    </location>
</feature>
<feature type="transmembrane region" description="Helical" evidence="2">
    <location>
        <begin position="278"/>
        <end position="299"/>
    </location>
</feature>
<feature type="transmembrane region" description="Helical" evidence="2">
    <location>
        <begin position="564"/>
        <end position="586"/>
    </location>
</feature>
<feature type="compositionally biased region" description="Basic and acidic residues" evidence="1">
    <location>
        <begin position="695"/>
        <end position="717"/>
    </location>
</feature>
<keyword evidence="2" id="KW-0812">Transmembrane</keyword>
<sequence>MSPARALTFAALWACAAADTRAPPDTVNDDVFHKTKIPVTNTTPRSDVKIYDYQYTGSVNDFGFSGASLWDAGLDPDEDVIYRLSDEEYYEMPHLFHLDEYVGCLARRGAYCLGSFELSPNGYSPLFNTMQRYSANWVDYYNHTRLHRGVCLTRSCAPAHRPALSTPALKAWFASCVNTSTMAAYNLSARLYRLEYCRRGPERAPPLNANERGFAGFLAVLFGLAMISTALDLTLTDQAKKGYGWALSWSVRSSWRALTAPAPVSQGVDLRVFDGLRVFCLLGIILDHVILVGLLSYVADTRTYEQMTRSADAILVINSSLVVQIFFLMASFLLAHKLLKQRSPSSAVSTFFYAMFNRVIRICPSYYVVVWFASSVYERLGSGPQWSSLVGGEAKVCRRKWWTHLLFLHTLLDRDEKCLIQTWFLATDMQLYVLALVLTLVLRGRRHAVSVLCALLAALTGTCLALAYAWRLMPTYVMTQPELIRVEYRGDLTYNLLYQSPLGNSAGALAGLLLAHVHHALSGANVRIADSKWFRWSSLAAAPGALLFMAWSPLVLGEGPPRRAVAAVLAAVERPVFAGLVALALLGAMHGVRSPWRTWLTSGSTVLVRLSFGALLLNIPVNKWLVAARLAPAQVDRQNVILEFFGVAIASFLAAVPLALLVELPVQRLYKELRLLCIRPLPPTEQNKPPQPTEQNKRGEKTDHVKNNDRPADHLET</sequence>
<feature type="domain" description="Acyltransferase 3" evidence="4">
    <location>
        <begin position="273"/>
        <end position="659"/>
    </location>
</feature>
<dbReference type="InterPro" id="IPR002656">
    <property type="entry name" value="Acyl_transf_3_dom"/>
</dbReference>
<feature type="transmembrane region" description="Helical" evidence="2">
    <location>
        <begin position="214"/>
        <end position="235"/>
    </location>
</feature>
<evidence type="ECO:0000313" key="5">
    <source>
        <dbReference type="Proteomes" id="UP001652582"/>
    </source>
</evidence>
<keyword evidence="2" id="KW-1133">Transmembrane helix</keyword>
<feature type="signal peptide" evidence="3">
    <location>
        <begin position="1"/>
        <end position="18"/>
    </location>
</feature>
<keyword evidence="3" id="KW-0732">Signal</keyword>
<feature type="transmembrane region" description="Helical" evidence="2">
    <location>
        <begin position="449"/>
        <end position="470"/>
    </location>
</feature>
<organism evidence="5 6">
    <name type="scientific">Bicyclus anynana</name>
    <name type="common">Squinting bush brown butterfly</name>
    <dbReference type="NCBI Taxonomy" id="110368"/>
    <lineage>
        <taxon>Eukaryota</taxon>
        <taxon>Metazoa</taxon>
        <taxon>Ecdysozoa</taxon>
        <taxon>Arthropoda</taxon>
        <taxon>Hexapoda</taxon>
        <taxon>Insecta</taxon>
        <taxon>Pterygota</taxon>
        <taxon>Neoptera</taxon>
        <taxon>Endopterygota</taxon>
        <taxon>Lepidoptera</taxon>
        <taxon>Glossata</taxon>
        <taxon>Ditrysia</taxon>
        <taxon>Papilionoidea</taxon>
        <taxon>Nymphalidae</taxon>
        <taxon>Satyrinae</taxon>
        <taxon>Satyrini</taxon>
        <taxon>Mycalesina</taxon>
        <taxon>Bicyclus</taxon>
    </lineage>
</organism>
<feature type="transmembrane region" description="Helical" evidence="2">
    <location>
        <begin position="533"/>
        <end position="552"/>
    </location>
</feature>
<name>A0ABM3LJA3_BICAN</name>
<keyword evidence="2" id="KW-0472">Membrane</keyword>
<dbReference type="Pfam" id="PF01757">
    <property type="entry name" value="Acyl_transf_3"/>
    <property type="match status" value="1"/>
</dbReference>
<gene>
    <name evidence="6" type="primary">LOC112048633</name>
</gene>
<dbReference type="PANTHER" id="PTHR11161">
    <property type="entry name" value="O-ACYLTRANSFERASE"/>
    <property type="match status" value="1"/>
</dbReference>
<evidence type="ECO:0000256" key="2">
    <source>
        <dbReference type="SAM" id="Phobius"/>
    </source>
</evidence>
<protein>
    <submittedName>
        <fullName evidence="6">O-acyltransferase like protein-like</fullName>
    </submittedName>
</protein>
<feature type="transmembrane region" description="Helical" evidence="2">
    <location>
        <begin position="359"/>
        <end position="377"/>
    </location>
</feature>